<dbReference type="InterPro" id="IPR001150">
    <property type="entry name" value="Gly_radical"/>
</dbReference>
<dbReference type="InterPro" id="IPR012833">
    <property type="entry name" value="NrdD"/>
</dbReference>
<dbReference type="Gene3D" id="3.20.70.20">
    <property type="match status" value="1"/>
</dbReference>
<dbReference type="GO" id="GO:0006260">
    <property type="term" value="P:DNA replication"/>
    <property type="evidence" value="ECO:0007669"/>
    <property type="project" value="InterPro"/>
</dbReference>
<dbReference type="NCBIfam" id="TIGR02487">
    <property type="entry name" value="NrdD"/>
    <property type="match status" value="1"/>
</dbReference>
<evidence type="ECO:0000256" key="2">
    <source>
        <dbReference type="PROSITE-ProRule" id="PRU00493"/>
    </source>
</evidence>
<feature type="domain" description="Glycine radical" evidence="3">
    <location>
        <begin position="484"/>
        <end position="608"/>
    </location>
</feature>
<dbReference type="RefSeq" id="YP_009613157.1">
    <property type="nucleotide sequence ID" value="NC_042019.1"/>
</dbReference>
<dbReference type="GO" id="GO:0008998">
    <property type="term" value="F:ribonucleoside-triphosphate reductase (thioredoxin) activity"/>
    <property type="evidence" value="ECO:0007669"/>
    <property type="project" value="InterPro"/>
</dbReference>
<dbReference type="Proteomes" id="UP000221110">
    <property type="component" value="Segment"/>
</dbReference>
<dbReference type="GO" id="GO:0004748">
    <property type="term" value="F:ribonucleoside-diphosphate reductase activity, thioredoxin disulfide as acceptor"/>
    <property type="evidence" value="ECO:0007669"/>
    <property type="project" value="TreeGrafter"/>
</dbReference>
<accession>A0A223LFL7</accession>
<proteinExistence type="predicted"/>
<dbReference type="PANTHER" id="PTHR21075:SF0">
    <property type="entry name" value="ANAEROBIC RIBONUCLEOSIDE-TRIPHOSPHATE REDUCTASE"/>
    <property type="match status" value="1"/>
</dbReference>
<evidence type="ECO:0000313" key="5">
    <source>
        <dbReference type="Proteomes" id="UP000221110"/>
    </source>
</evidence>
<dbReference type="GO" id="GO:0009265">
    <property type="term" value="P:2'-deoxyribonucleotide biosynthetic process"/>
    <property type="evidence" value="ECO:0007669"/>
    <property type="project" value="TreeGrafter"/>
</dbReference>
<dbReference type="Pfam" id="PF13597">
    <property type="entry name" value="NRDD"/>
    <property type="match status" value="1"/>
</dbReference>
<dbReference type="CDD" id="cd01675">
    <property type="entry name" value="RNR_III"/>
    <property type="match status" value="1"/>
</dbReference>
<dbReference type="InterPro" id="IPR019777">
    <property type="entry name" value="Form_AcTrfase_GR_CS"/>
</dbReference>
<reference evidence="4 5" key="1">
    <citation type="submission" date="2017-07" db="EMBL/GenBank/DDBJ databases">
        <title>In vitro design and evaluation of phage cocktails against multidrug-resistant Aeromonas salmonicida.</title>
        <authorList>
            <person name="Chen L."/>
            <person name="Yuan S."/>
            <person name="Ma Y."/>
        </authorList>
    </citation>
    <scope>NUCLEOTIDE SEQUENCE [LARGE SCALE GENOMIC DNA]</scope>
</reference>
<dbReference type="SUPFAM" id="SSF51998">
    <property type="entry name" value="PFL-like glycyl radical enzymes"/>
    <property type="match status" value="1"/>
</dbReference>
<protein>
    <submittedName>
        <fullName evidence="4">Anaerobic ribonucleotide reductase subunit</fullName>
    </submittedName>
</protein>
<keyword evidence="5" id="KW-1185">Reference proteome</keyword>
<feature type="modified residue" description="Glycine radical" evidence="2">
    <location>
        <position position="582"/>
    </location>
</feature>
<dbReference type="PANTHER" id="PTHR21075">
    <property type="entry name" value="ANAEROBIC RIBONUCLEOSIDE-TRIPHOSPHATE REDUCTASE"/>
    <property type="match status" value="1"/>
</dbReference>
<organism evidence="4 5">
    <name type="scientific">Aeromonas phage AS-gz</name>
    <dbReference type="NCBI Taxonomy" id="2026082"/>
    <lineage>
        <taxon>Viruses</taxon>
        <taxon>Duplodnaviria</taxon>
        <taxon>Heunggongvirae</taxon>
        <taxon>Uroviricota</taxon>
        <taxon>Caudoviricetes</taxon>
        <taxon>Pantevenvirales</taxon>
        <taxon>Straboviridae</taxon>
        <taxon>Tulanevirus</taxon>
        <taxon>Tulanevirus asgz</taxon>
    </lineage>
</organism>
<name>A0A223LFL7_9CAUD</name>
<dbReference type="PROSITE" id="PS51149">
    <property type="entry name" value="GLY_RADICAL_2"/>
    <property type="match status" value="1"/>
</dbReference>
<dbReference type="KEGG" id="vg:40089527"/>
<evidence type="ECO:0000256" key="1">
    <source>
        <dbReference type="ARBA" id="ARBA00022818"/>
    </source>
</evidence>
<keyword evidence="1 2" id="KW-0556">Organic radical</keyword>
<sequence length="608" mass="67467">MTIRPLVKELVGGVSSSHNENANKDANVIPTMRDMMAGITSKDYAESIIPPHMVAAHKAGDIHIHDLDYSFTLPMTNCCLVNLTGMFKNGFKMGDARIESPKSFAVAAAVMAQITAHVSSHQYGGTTLANVDQVLAPYAKLSWDKHLATAAEFGLSYEEQYRYANKLTQKEIYDGIQGFEYEINTLFTTNGQTPFVTISFGMGVNWFEREIQKAILNVRIKGLGKNGTTPVFPKLVMFMEDGINLKPKDPNYEVKQLALECASKRMYPDIISTKNNRSITGSKTPVSPMGCRSFLSGLESGELDGRNNLGVVSINIPRIAIESAGDRKMFYSLLNDRFDLALDASMERIRKLKGAKAKVAPILYCEGAFGLYLDPEEEFLPHLKSRASISIGYIGLHEASMYMTGNSTANDVEAQAFAVGIAEHLNKLCEKAHIDTGWGFSLYSTPSESLCDRLLRLDREKYGVIQGITDKDWYTNSFHIPVDAELNPYDKIDAEKEFHWIASGGHISYVELPNMRNNLEALEQIWDYAMENLSYFGTNTPVDKCYECGFDGEFKCTSKGFSCPSCGNHDSSKMSVIRRVCGYLGAPLARGFNKGKQAEVSSRVKHVK</sequence>
<dbReference type="NCBIfam" id="NF006732">
    <property type="entry name" value="PRK09263.1"/>
    <property type="match status" value="1"/>
</dbReference>
<dbReference type="EMBL" id="MF479730">
    <property type="protein sequence ID" value="ASU00706.1"/>
    <property type="molecule type" value="Genomic_DNA"/>
</dbReference>
<dbReference type="GeneID" id="40089527"/>
<evidence type="ECO:0000313" key="4">
    <source>
        <dbReference type="EMBL" id="ASU00706.1"/>
    </source>
</evidence>
<dbReference type="PROSITE" id="PS00850">
    <property type="entry name" value="GLY_RADICAL_1"/>
    <property type="match status" value="1"/>
</dbReference>
<evidence type="ECO:0000259" key="3">
    <source>
        <dbReference type="PROSITE" id="PS51149"/>
    </source>
</evidence>